<evidence type="ECO:0008006" key="4">
    <source>
        <dbReference type="Google" id="ProtNLM"/>
    </source>
</evidence>
<reference evidence="2 3" key="1">
    <citation type="submission" date="2018-06" db="EMBL/GenBank/DDBJ databases">
        <authorList>
            <consortium name="Pathogen Informatics"/>
            <person name="Doyle S."/>
        </authorList>
    </citation>
    <scope>NUCLEOTIDE SEQUENCE [LARGE SCALE GENOMIC DNA]</scope>
    <source>
        <strain evidence="2 3">NCTC12119</strain>
    </source>
</reference>
<keyword evidence="1" id="KW-0732">Signal</keyword>
<dbReference type="AlphaFoldDB" id="A0A381C841"/>
<evidence type="ECO:0000313" key="3">
    <source>
        <dbReference type="Proteomes" id="UP000255528"/>
    </source>
</evidence>
<evidence type="ECO:0000256" key="1">
    <source>
        <dbReference type="SAM" id="SignalP"/>
    </source>
</evidence>
<name>A0A381C841_9ENTR</name>
<sequence>MWILRSLILGGLFCVSACSMLSPKAEYIPEGDELKAAVVGVPYLLKINILGGRVIGGWYESEPDYKPGLVTPNDAGIFLRNCRLPESKTESFLPKTPLYNGNCIEVYGTPTKAGELKIKIDGGMYGSMIAPASEFSKEYKINVIQP</sequence>
<gene>
    <name evidence="2" type="ORF">NCTC12119_02567</name>
</gene>
<proteinExistence type="predicted"/>
<feature type="signal peptide" evidence="1">
    <location>
        <begin position="1"/>
        <end position="17"/>
    </location>
</feature>
<evidence type="ECO:0000313" key="2">
    <source>
        <dbReference type="EMBL" id="SUW64068.1"/>
    </source>
</evidence>
<dbReference type="EMBL" id="UIGI01000001">
    <property type="protein sequence ID" value="SUW64068.1"/>
    <property type="molecule type" value="Genomic_DNA"/>
</dbReference>
<protein>
    <recommendedName>
        <fullName evidence="4">Lipoprotein</fullName>
    </recommendedName>
</protein>
<accession>A0A381C841</accession>
<feature type="chain" id="PRO_5016764126" description="Lipoprotein" evidence="1">
    <location>
        <begin position="18"/>
        <end position="146"/>
    </location>
</feature>
<dbReference type="Proteomes" id="UP000255528">
    <property type="component" value="Unassembled WGS sequence"/>
</dbReference>
<organism evidence="2 3">
    <name type="scientific">Buttiauxella agrestis</name>
    <dbReference type="NCBI Taxonomy" id="82977"/>
    <lineage>
        <taxon>Bacteria</taxon>
        <taxon>Pseudomonadati</taxon>
        <taxon>Pseudomonadota</taxon>
        <taxon>Gammaproteobacteria</taxon>
        <taxon>Enterobacterales</taxon>
        <taxon>Enterobacteriaceae</taxon>
        <taxon>Buttiauxella</taxon>
    </lineage>
</organism>